<feature type="compositionally biased region" description="Polar residues" evidence="1">
    <location>
        <begin position="17"/>
        <end position="29"/>
    </location>
</feature>
<dbReference type="EMBL" id="JAJFAZ020000007">
    <property type="protein sequence ID" value="KAI5316633.1"/>
    <property type="molecule type" value="Genomic_DNA"/>
</dbReference>
<keyword evidence="3" id="KW-1185">Reference proteome</keyword>
<dbReference type="Proteomes" id="UP001054821">
    <property type="component" value="Chromosome 7"/>
</dbReference>
<organism evidence="2 3">
    <name type="scientific">Prunus dulcis</name>
    <name type="common">Almond</name>
    <name type="synonym">Amygdalus dulcis</name>
    <dbReference type="NCBI Taxonomy" id="3755"/>
    <lineage>
        <taxon>Eukaryota</taxon>
        <taxon>Viridiplantae</taxon>
        <taxon>Streptophyta</taxon>
        <taxon>Embryophyta</taxon>
        <taxon>Tracheophyta</taxon>
        <taxon>Spermatophyta</taxon>
        <taxon>Magnoliopsida</taxon>
        <taxon>eudicotyledons</taxon>
        <taxon>Gunneridae</taxon>
        <taxon>Pentapetalae</taxon>
        <taxon>rosids</taxon>
        <taxon>fabids</taxon>
        <taxon>Rosales</taxon>
        <taxon>Rosaceae</taxon>
        <taxon>Amygdaloideae</taxon>
        <taxon>Amygdaleae</taxon>
        <taxon>Prunus</taxon>
    </lineage>
</organism>
<evidence type="ECO:0000313" key="2">
    <source>
        <dbReference type="EMBL" id="KAI5316633.1"/>
    </source>
</evidence>
<accession>A0AAD4V2D1</accession>
<feature type="region of interest" description="Disordered" evidence="1">
    <location>
        <begin position="1"/>
        <end position="35"/>
    </location>
</feature>
<dbReference type="AlphaFoldDB" id="A0AAD4V2D1"/>
<evidence type="ECO:0000313" key="3">
    <source>
        <dbReference type="Proteomes" id="UP001054821"/>
    </source>
</evidence>
<evidence type="ECO:0000256" key="1">
    <source>
        <dbReference type="SAM" id="MobiDB-lite"/>
    </source>
</evidence>
<protein>
    <submittedName>
        <fullName evidence="2">Uncharacterized protein</fullName>
    </submittedName>
</protein>
<proteinExistence type="predicted"/>
<feature type="compositionally biased region" description="Acidic residues" evidence="1">
    <location>
        <begin position="1"/>
        <end position="12"/>
    </location>
</feature>
<comment type="caution">
    <text evidence="2">The sequence shown here is derived from an EMBL/GenBank/DDBJ whole genome shotgun (WGS) entry which is preliminary data.</text>
</comment>
<sequence length="95" mass="10243">MSESIYVDDDSPYESVPETQALPQTSNPRQRPIGQKKKLMSSLGVVSNFKLGQVVPNPSQVSAPASNSLNFGVPTNPKPVSSQKVSHYIDARCAI</sequence>
<name>A0AAD4V2D1_PRUDU</name>
<gene>
    <name evidence="2" type="ORF">L3X38_036340</name>
</gene>
<reference evidence="2 3" key="1">
    <citation type="journal article" date="2022" name="G3 (Bethesda)">
        <title>Whole-genome sequence and methylome profiling of the almond [Prunus dulcis (Mill.) D.A. Webb] cultivar 'Nonpareil'.</title>
        <authorList>
            <person name="D'Amico-Willman K.M."/>
            <person name="Ouma W.Z."/>
            <person name="Meulia T."/>
            <person name="Sideli G.M."/>
            <person name="Gradziel T.M."/>
            <person name="Fresnedo-Ramirez J."/>
        </authorList>
    </citation>
    <scope>NUCLEOTIDE SEQUENCE [LARGE SCALE GENOMIC DNA]</scope>
    <source>
        <strain evidence="2">Clone GOH B32 T37-40</strain>
    </source>
</reference>